<feature type="region of interest" description="Disordered" evidence="16">
    <location>
        <begin position="1"/>
        <end position="52"/>
    </location>
</feature>
<evidence type="ECO:0000256" key="14">
    <source>
        <dbReference type="ARBA" id="ARBA00030847"/>
    </source>
</evidence>
<keyword evidence="10" id="KW-0819">tRNA processing</keyword>
<comment type="catalytic activity">
    <reaction evidence="1">
        <text>7-[(3S)-3-amino-3-carboxypropyl]wyosine(37) in tRNA(Phe) + S-adenosyl-L-methionine = 7-[(3S)-(3-amino-3-methoxycarbonyl)propyl]wyosine(37) in tRNA(Phe) + S-adenosyl-L-homocysteine</text>
        <dbReference type="Rhea" id="RHEA:36903"/>
        <dbReference type="Rhea" id="RHEA-COMP:10379"/>
        <dbReference type="Rhea" id="RHEA-COMP:11844"/>
        <dbReference type="ChEBI" id="CHEBI:57856"/>
        <dbReference type="ChEBI" id="CHEBI:59789"/>
        <dbReference type="ChEBI" id="CHEBI:73543"/>
        <dbReference type="ChEBI" id="CHEBI:74275"/>
        <dbReference type="EC" id="2.1.1.290"/>
    </reaction>
</comment>
<dbReference type="Gene3D" id="2.60.120.650">
    <property type="entry name" value="Cupin"/>
    <property type="match status" value="1"/>
</dbReference>
<evidence type="ECO:0000256" key="3">
    <source>
        <dbReference type="ARBA" id="ARBA00010703"/>
    </source>
</evidence>
<feature type="compositionally biased region" description="Basic and acidic residues" evidence="16">
    <location>
        <begin position="31"/>
        <end position="44"/>
    </location>
</feature>
<dbReference type="Pfam" id="PF13418">
    <property type="entry name" value="Beta-prop_TYW4"/>
    <property type="match status" value="1"/>
</dbReference>
<dbReference type="STRING" id="644358.A0A0C4DLN6"/>
<dbReference type="OrthoDB" id="47172at2759"/>
<dbReference type="EC" id="2.3.1.231" evidence="4"/>
<keyword evidence="20" id="KW-1185">Reference proteome</keyword>
<accession>A0A0C4DLN6</accession>
<evidence type="ECO:0000256" key="15">
    <source>
        <dbReference type="ARBA" id="ARBA00049250"/>
    </source>
</evidence>
<reference evidence="20" key="1">
    <citation type="submission" date="2010-05" db="EMBL/GenBank/DDBJ databases">
        <title>The genome sequence of Magnaporthe poae strain ATCC 64411.</title>
        <authorList>
            <person name="Ma L.-J."/>
            <person name="Dead R."/>
            <person name="Young S."/>
            <person name="Zeng Q."/>
            <person name="Koehrsen M."/>
            <person name="Alvarado L."/>
            <person name="Berlin A."/>
            <person name="Chapman S.B."/>
            <person name="Chen Z."/>
            <person name="Freedman E."/>
            <person name="Gellesch M."/>
            <person name="Goldberg J."/>
            <person name="Griggs A."/>
            <person name="Gujja S."/>
            <person name="Heilman E.R."/>
            <person name="Heiman D."/>
            <person name="Hepburn T."/>
            <person name="Howarth C."/>
            <person name="Jen D."/>
            <person name="Larson L."/>
            <person name="Mehta T."/>
            <person name="Neiman D."/>
            <person name="Pearson M."/>
            <person name="Roberts A."/>
            <person name="Saif S."/>
            <person name="Shea T."/>
            <person name="Shenoy N."/>
            <person name="Sisk P."/>
            <person name="Stolte C."/>
            <person name="Sykes S."/>
            <person name="Walk T."/>
            <person name="White J."/>
            <person name="Yandava C."/>
            <person name="Haas B."/>
            <person name="Nusbaum C."/>
            <person name="Birren B."/>
        </authorList>
    </citation>
    <scope>NUCLEOTIDE SEQUENCE [LARGE SCALE GENOMIC DNA]</scope>
    <source>
        <strain evidence="20">ATCC 64411 / 73-15</strain>
    </source>
</reference>
<evidence type="ECO:0000256" key="7">
    <source>
        <dbReference type="ARBA" id="ARBA00022603"/>
    </source>
</evidence>
<dbReference type="eggNOG" id="KOG2132">
    <property type="taxonomic scope" value="Eukaryota"/>
</dbReference>
<feature type="domain" description="JmjC" evidence="17">
    <location>
        <begin position="877"/>
        <end position="1031"/>
    </location>
</feature>
<dbReference type="InterPro" id="IPR015915">
    <property type="entry name" value="Kelch-typ_b-propeller"/>
</dbReference>
<dbReference type="Gene3D" id="3.40.50.150">
    <property type="entry name" value="Vaccinia Virus protein VP39"/>
    <property type="match status" value="1"/>
</dbReference>
<organism evidence="19 20">
    <name type="scientific">Magnaporthiopsis poae (strain ATCC 64411 / 73-15)</name>
    <name type="common">Kentucky bluegrass fungus</name>
    <name type="synonym">Magnaporthe poae</name>
    <dbReference type="NCBI Taxonomy" id="644358"/>
    <lineage>
        <taxon>Eukaryota</taxon>
        <taxon>Fungi</taxon>
        <taxon>Dikarya</taxon>
        <taxon>Ascomycota</taxon>
        <taxon>Pezizomycotina</taxon>
        <taxon>Sordariomycetes</taxon>
        <taxon>Sordariomycetidae</taxon>
        <taxon>Magnaporthales</taxon>
        <taxon>Magnaporthaceae</taxon>
        <taxon>Magnaporthiopsis</taxon>
    </lineage>
</organism>
<keyword evidence="7 18" id="KW-0489">Methyltransferase</keyword>
<dbReference type="SUPFAM" id="SSF50965">
    <property type="entry name" value="Galactose oxidase, central domain"/>
    <property type="match status" value="1"/>
</dbReference>
<evidence type="ECO:0000256" key="9">
    <source>
        <dbReference type="ARBA" id="ARBA00022691"/>
    </source>
</evidence>
<evidence type="ECO:0000256" key="16">
    <source>
        <dbReference type="SAM" id="MobiDB-lite"/>
    </source>
</evidence>
<dbReference type="InterPro" id="IPR011043">
    <property type="entry name" value="Gal_Oxase/kelch_b-propeller"/>
</dbReference>
<evidence type="ECO:0000256" key="12">
    <source>
        <dbReference type="ARBA" id="ARBA00029750"/>
    </source>
</evidence>
<dbReference type="Gene3D" id="6.10.140.1470">
    <property type="match status" value="1"/>
</dbReference>
<dbReference type="VEuPathDB" id="FungiDB:MAPG_00680"/>
<dbReference type="InterPro" id="IPR003347">
    <property type="entry name" value="JmjC_dom"/>
</dbReference>
<evidence type="ECO:0000256" key="4">
    <source>
        <dbReference type="ARBA" id="ARBA00012155"/>
    </source>
</evidence>
<evidence type="ECO:0000313" key="19">
    <source>
        <dbReference type="EnsemblFungi" id="MAPG_00680T0"/>
    </source>
</evidence>
<keyword evidence="8 18" id="KW-0808">Transferase</keyword>
<evidence type="ECO:0000256" key="6">
    <source>
        <dbReference type="ARBA" id="ARBA00018045"/>
    </source>
</evidence>
<evidence type="ECO:0000313" key="18">
    <source>
        <dbReference type="EMBL" id="KLU81595.1"/>
    </source>
</evidence>
<reference evidence="18" key="2">
    <citation type="submission" date="2010-05" db="EMBL/GenBank/DDBJ databases">
        <title>The Genome Sequence of Magnaporthe poae strain ATCC 64411.</title>
        <authorList>
            <consortium name="The Broad Institute Genome Sequencing Platform"/>
            <consortium name="Broad Institute Genome Sequencing Center for Infectious Disease"/>
            <person name="Ma L.-J."/>
            <person name="Dead R."/>
            <person name="Young S."/>
            <person name="Zeng Q."/>
            <person name="Koehrsen M."/>
            <person name="Alvarado L."/>
            <person name="Berlin A."/>
            <person name="Chapman S.B."/>
            <person name="Chen Z."/>
            <person name="Freedman E."/>
            <person name="Gellesch M."/>
            <person name="Goldberg J."/>
            <person name="Griggs A."/>
            <person name="Gujja S."/>
            <person name="Heilman E.R."/>
            <person name="Heiman D."/>
            <person name="Hepburn T."/>
            <person name="Howarth C."/>
            <person name="Jen D."/>
            <person name="Larson L."/>
            <person name="Mehta T."/>
            <person name="Neiman D."/>
            <person name="Pearson M."/>
            <person name="Roberts A."/>
            <person name="Saif S."/>
            <person name="Shea T."/>
            <person name="Shenoy N."/>
            <person name="Sisk P."/>
            <person name="Stolte C."/>
            <person name="Sykes S."/>
            <person name="Walk T."/>
            <person name="White J."/>
            <person name="Yandava C."/>
            <person name="Haas B."/>
            <person name="Nusbaum C."/>
            <person name="Birren B."/>
        </authorList>
    </citation>
    <scope>NUCLEOTIDE SEQUENCE</scope>
    <source>
        <strain evidence="18">ATCC 64411</strain>
    </source>
</reference>
<dbReference type="AlphaFoldDB" id="A0A0C4DLN6"/>
<evidence type="ECO:0000256" key="11">
    <source>
        <dbReference type="ARBA" id="ARBA00025588"/>
    </source>
</evidence>
<comment type="pathway">
    <text evidence="2">tRNA modification; wybutosine-tRNA(Phe) biosynthesis.</text>
</comment>
<evidence type="ECO:0000259" key="17">
    <source>
        <dbReference type="PROSITE" id="PS51184"/>
    </source>
</evidence>
<comment type="similarity">
    <text evidence="3">Belongs to the methyltransferase superfamily. LCMT family.</text>
</comment>
<keyword evidence="9" id="KW-0949">S-adenosyl-L-methionine</keyword>
<reference evidence="18" key="3">
    <citation type="submission" date="2011-03" db="EMBL/GenBank/DDBJ databases">
        <title>Annotation of Magnaporthe poae ATCC 64411.</title>
        <authorList>
            <person name="Ma L.-J."/>
            <person name="Dead R."/>
            <person name="Young S.K."/>
            <person name="Zeng Q."/>
            <person name="Gargeya S."/>
            <person name="Fitzgerald M."/>
            <person name="Haas B."/>
            <person name="Abouelleil A."/>
            <person name="Alvarado L."/>
            <person name="Arachchi H.M."/>
            <person name="Berlin A."/>
            <person name="Brown A."/>
            <person name="Chapman S.B."/>
            <person name="Chen Z."/>
            <person name="Dunbar C."/>
            <person name="Freedman E."/>
            <person name="Gearin G."/>
            <person name="Gellesch M."/>
            <person name="Goldberg J."/>
            <person name="Griggs A."/>
            <person name="Gujja S."/>
            <person name="Heiman D."/>
            <person name="Howarth C."/>
            <person name="Larson L."/>
            <person name="Lui A."/>
            <person name="MacDonald P.J.P."/>
            <person name="Mehta T."/>
            <person name="Montmayeur A."/>
            <person name="Murphy C."/>
            <person name="Neiman D."/>
            <person name="Pearson M."/>
            <person name="Priest M."/>
            <person name="Roberts A."/>
            <person name="Saif S."/>
            <person name="Shea T."/>
            <person name="Shenoy N."/>
            <person name="Sisk P."/>
            <person name="Stolte C."/>
            <person name="Sykes S."/>
            <person name="Yandava C."/>
            <person name="Wortman J."/>
            <person name="Nusbaum C."/>
            <person name="Birren B."/>
        </authorList>
    </citation>
    <scope>NUCLEOTIDE SEQUENCE</scope>
    <source>
        <strain evidence="18">ATCC 64411</strain>
    </source>
</reference>
<evidence type="ECO:0000256" key="5">
    <source>
        <dbReference type="ARBA" id="ARBA00012779"/>
    </source>
</evidence>
<dbReference type="Gene3D" id="2.120.10.80">
    <property type="entry name" value="Kelch-type beta propeller"/>
    <property type="match status" value="1"/>
</dbReference>
<sequence length="1078" mass="117910">MADSKQPSRPKMTEAEQTSAASKPSGARVGKSAEKKRQASKQDDQVMGTNNSSITSKRSVEKIYYPDEPHFFRYFVKRFQRRAPLINRGYHLRMHLIGCAVRDFLSAPLAPGKRTKVVVNLGCGSDVLPWQCLTRYPDLCESAVFVDVDFPDLVLKKRAVVLDTPELRGPFAPLETVEAPLVLLRSHRYFQVGCDLRDVPSLESALASVVDLAQASFLFVAEVSITYMPSNSADAVIQWASTLGDSNFCLLEQVLPDGPQHPFAQTMMRHFERLNTPLKSIDKYQTLSDQKTRFLDRGWPRVECCSLWDAWSSGQFLPDTERRRLDMVEPFDEWEEFSLFGSHYMLLQASTSSATPAPTDDTSDYINSLPLPSLCTRVSFSEQQGAQGPRRFGRAMTFTDALGRHLIADVLGMGSNGRLRSIDLYTPDGKTPGPILRAVSGPSSRVCHSLTDLGEHSALLVGGRTSPSSPMADSWVFDKAARSWRRLHGAHELPVSLYRHTVIRLGHSSMVLVFGGKTGPSAIFDGYLLYHPDRGWIRCRVVGSSAPTPVFGALAFCSSGVPRGSTKFSGVYAGGIGEGGTIQDQVLLWELDVSDITAPELRLRCADAVHPSHRALMARFGASCVPLGKGFHLLAGGVDVSGLVRQNHDLVVLREEPCSDGFIACRLDISDPSIQRPLLIGSCTVACPGELVLLGGGATCFSMGTFWTKGTYTITFDPRQLVDLLSPSGQPQSKQDVSAFGAGAEDSDEIESWGCAETVTLIEAEGLTATVSKTVEPRPIPRVKLTSEAQFAQIVREGNPVVIERANIGPCTDKWTPTYMISAVGADREVVVHEAQGQVMDFNAKNFRYANKRFSELADEIERGGRLYLRALSSDEPTSRPANLQEDFPLLAGDFELPAEMALVMDNLFSSVLRMSGPVNMWLHYDVMANVYTQVRGSKRFLLFPPSDVAEMSIEAGGSSSSIDAFAGLDGGLSSQTRPQETVAGPGDVLYLPPFWLHTATPVEGTGASVAVNVFFRNQGEKTYAAGKDVYGNRDLAAYERGRKDVGRIIGGFEGVPADAREFYLLRLAQELRQGISP</sequence>
<evidence type="ECO:0000313" key="20">
    <source>
        <dbReference type="Proteomes" id="UP000011715"/>
    </source>
</evidence>
<dbReference type="eggNOG" id="KOG2918">
    <property type="taxonomic scope" value="Eukaryota"/>
</dbReference>
<comment type="function">
    <text evidence="11">Probable S-adenosyl-L-methionine-dependent methyltransferase that acts as a component of the wybutosine biosynthesis pathway. Wybutosine is a hyper modified guanosine with a tricyclic base found at the 3'-position adjacent to the anticodon of eukaryotic phenylalanine tRNA. May methylate the carboxyl group of leucine residues to form alpha-leucine ester residues.</text>
</comment>
<dbReference type="PANTHER" id="PTHR46529">
    <property type="entry name" value="TRNA WYBUTOSINE-SYNTHESIZING PROTEIN 4"/>
    <property type="match status" value="1"/>
</dbReference>
<dbReference type="GO" id="GO:0030488">
    <property type="term" value="P:tRNA methylation"/>
    <property type="evidence" value="ECO:0007669"/>
    <property type="project" value="TreeGrafter"/>
</dbReference>
<dbReference type="EMBL" id="ADBL01000159">
    <property type="status" value="NOT_ANNOTATED_CDS"/>
    <property type="molecule type" value="Genomic_DNA"/>
</dbReference>
<proteinExistence type="inferred from homology"/>
<dbReference type="Proteomes" id="UP000011715">
    <property type="component" value="Unassembled WGS sequence"/>
</dbReference>
<dbReference type="FunFam" id="2.60.120.650:FF:000043">
    <property type="entry name" value="tRNA wybutosine-synthesizing protein 4"/>
    <property type="match status" value="1"/>
</dbReference>
<gene>
    <name evidence="18" type="ORF">MAPG_00680</name>
</gene>
<dbReference type="OMA" id="FCILEQF"/>
<dbReference type="Pfam" id="PF04072">
    <property type="entry name" value="LCM"/>
    <property type="match status" value="1"/>
</dbReference>
<evidence type="ECO:0000256" key="1">
    <source>
        <dbReference type="ARBA" id="ARBA00001806"/>
    </source>
</evidence>
<evidence type="ECO:0000256" key="2">
    <source>
        <dbReference type="ARBA" id="ARBA00004797"/>
    </source>
</evidence>
<dbReference type="UniPathway" id="UPA00375"/>
<dbReference type="EC" id="2.1.1.290" evidence="5"/>
<protein>
    <recommendedName>
        <fullName evidence="6">tRNA wybutosine-synthesizing protein 4</fullName>
        <ecNumber evidence="5">2.1.1.290</ecNumber>
        <ecNumber evidence="4">2.3.1.231</ecNumber>
    </recommendedName>
    <alternativeName>
        <fullName evidence="13">Leucine carboxyl methyltransferase 2</fullName>
    </alternativeName>
    <alternativeName>
        <fullName evidence="14">tRNA(Phe) (7-(3-amino-3-(methoxycarbonyl)propyl)wyosine(37)-N)-methoxycarbonyltransferase</fullName>
    </alternativeName>
    <alternativeName>
        <fullName evidence="12">tRNA(Phe) (7-(3-amino-3-carboxypropyl)wyosine(37)-O)-methyltransferase</fullName>
    </alternativeName>
</protein>
<evidence type="ECO:0000256" key="13">
    <source>
        <dbReference type="ARBA" id="ARBA00030231"/>
    </source>
</evidence>
<dbReference type="GO" id="GO:0008175">
    <property type="term" value="F:tRNA methyltransferase activity"/>
    <property type="evidence" value="ECO:0007669"/>
    <property type="project" value="TreeGrafter"/>
</dbReference>
<dbReference type="SUPFAM" id="SSF51197">
    <property type="entry name" value="Clavaminate synthase-like"/>
    <property type="match status" value="1"/>
</dbReference>
<dbReference type="PANTHER" id="PTHR46529:SF1">
    <property type="entry name" value="TRNA WYBUTOSINE-SYNTHESIZING PROTEIN 4"/>
    <property type="match status" value="1"/>
</dbReference>
<dbReference type="GO" id="GO:0031591">
    <property type="term" value="P:wybutosine biosynthetic process"/>
    <property type="evidence" value="ECO:0007669"/>
    <property type="project" value="TreeGrafter"/>
</dbReference>
<evidence type="ECO:0000256" key="10">
    <source>
        <dbReference type="ARBA" id="ARBA00022694"/>
    </source>
</evidence>
<dbReference type="SUPFAM" id="SSF53335">
    <property type="entry name" value="S-adenosyl-L-methionine-dependent methyltransferases"/>
    <property type="match status" value="1"/>
</dbReference>
<dbReference type="EnsemblFungi" id="MAPG_00680T0">
    <property type="protein sequence ID" value="MAPG_00680T0"/>
    <property type="gene ID" value="MAPG_00680"/>
</dbReference>
<reference evidence="19" key="5">
    <citation type="submission" date="2015-06" db="UniProtKB">
        <authorList>
            <consortium name="EnsemblFungi"/>
        </authorList>
    </citation>
    <scope>IDENTIFICATION</scope>
    <source>
        <strain evidence="19">ATCC 64411</strain>
    </source>
</reference>
<comment type="catalytic activity">
    <reaction evidence="15">
        <text>7-[(3S)-(3-amino-3-methoxycarbonyl)propyl]wyosine(37) in tRNA(Phe) + S-adenosyl-L-methionine + CO2 = wybutosine(37) in tRNA(Phe) + S-adenosyl-L-homocysteine + 2 H(+)</text>
        <dbReference type="Rhea" id="RHEA:37119"/>
        <dbReference type="Rhea" id="RHEA-COMP:11844"/>
        <dbReference type="Rhea" id="RHEA-COMP:11847"/>
        <dbReference type="ChEBI" id="CHEBI:15378"/>
        <dbReference type="ChEBI" id="CHEBI:16526"/>
        <dbReference type="ChEBI" id="CHEBI:57856"/>
        <dbReference type="ChEBI" id="CHEBI:59789"/>
        <dbReference type="ChEBI" id="CHEBI:73544"/>
        <dbReference type="ChEBI" id="CHEBI:74275"/>
        <dbReference type="EC" id="2.3.1.231"/>
    </reaction>
</comment>
<dbReference type="InterPro" id="IPR007213">
    <property type="entry name" value="Ppm1/Ppm2/Tcmp"/>
</dbReference>
<dbReference type="InterPro" id="IPR029063">
    <property type="entry name" value="SAM-dependent_MTases_sf"/>
</dbReference>
<dbReference type="EMBL" id="GL876966">
    <property type="protein sequence ID" value="KLU81595.1"/>
    <property type="molecule type" value="Genomic_DNA"/>
</dbReference>
<name>A0A0C4DLN6_MAGP6</name>
<dbReference type="InterPro" id="IPR041667">
    <property type="entry name" value="Cupin_8"/>
</dbReference>
<dbReference type="PROSITE" id="PS51184">
    <property type="entry name" value="JMJC"/>
    <property type="match status" value="1"/>
</dbReference>
<evidence type="ECO:0000256" key="8">
    <source>
        <dbReference type="ARBA" id="ARBA00022679"/>
    </source>
</evidence>
<dbReference type="Pfam" id="PF13621">
    <property type="entry name" value="Cupin_8"/>
    <property type="match status" value="1"/>
</dbReference>
<reference evidence="19" key="4">
    <citation type="journal article" date="2015" name="G3 (Bethesda)">
        <title>Genome sequences of three phytopathogenic species of the Magnaporthaceae family of fungi.</title>
        <authorList>
            <person name="Okagaki L.H."/>
            <person name="Nunes C.C."/>
            <person name="Sailsbery J."/>
            <person name="Clay B."/>
            <person name="Brown D."/>
            <person name="John T."/>
            <person name="Oh Y."/>
            <person name="Young N."/>
            <person name="Fitzgerald M."/>
            <person name="Haas B.J."/>
            <person name="Zeng Q."/>
            <person name="Young S."/>
            <person name="Adiconis X."/>
            <person name="Fan L."/>
            <person name="Levin J.Z."/>
            <person name="Mitchell T.K."/>
            <person name="Okubara P.A."/>
            <person name="Farman M.L."/>
            <person name="Kohn L.M."/>
            <person name="Birren B."/>
            <person name="Ma L.-J."/>
            <person name="Dean R.A."/>
        </authorList>
    </citation>
    <scope>NUCLEOTIDE SEQUENCE</scope>
    <source>
        <strain evidence="19">ATCC 64411 / 73-15</strain>
    </source>
</reference>